<dbReference type="InterPro" id="IPR017441">
    <property type="entry name" value="Protein_kinase_ATP_BS"/>
</dbReference>
<comment type="catalytic activity">
    <reaction evidence="6">
        <text>L-threonyl-[protein] + ATP = O-phospho-L-threonyl-[protein] + ADP + H(+)</text>
        <dbReference type="Rhea" id="RHEA:46608"/>
        <dbReference type="Rhea" id="RHEA-COMP:11060"/>
        <dbReference type="Rhea" id="RHEA-COMP:11605"/>
        <dbReference type="ChEBI" id="CHEBI:15378"/>
        <dbReference type="ChEBI" id="CHEBI:30013"/>
        <dbReference type="ChEBI" id="CHEBI:30616"/>
        <dbReference type="ChEBI" id="CHEBI:61977"/>
        <dbReference type="ChEBI" id="CHEBI:456216"/>
        <dbReference type="EC" id="2.7.11.1"/>
    </reaction>
</comment>
<feature type="binding site" evidence="8">
    <location>
        <position position="36"/>
    </location>
    <ligand>
        <name>ATP</name>
        <dbReference type="ChEBI" id="CHEBI:30616"/>
    </ligand>
</feature>
<sequence>MRCIGDYEIGETIGEGAFSKVKVGVHRVTGRRVALKFINTNMMEQTVGYLQFRREIEIHSRLRHRNIAQLIQVIEDEDRGRTCLVVEFIQGRDLLDVISDSQKGGLSESEASVYFSQIVAAVQYLHGNGIAHRDIKLENVMVTDTGVCKIIDFGFSRGTKDNDIMKTPCGSPVYVSPEIMKKKTYCGMQSDVWSLGVLLYSLVSGCVPWAGLDIIRKRERAERGDYIPLQDASPSLQNLIMGCLCVEPEDRMTIMDVQSHEWTMRRHLKRRVSGPFRSMVRKIMR</sequence>
<keyword evidence="4" id="KW-0418">Kinase</keyword>
<evidence type="ECO:0000256" key="1">
    <source>
        <dbReference type="ARBA" id="ARBA00012513"/>
    </source>
</evidence>
<evidence type="ECO:0000256" key="2">
    <source>
        <dbReference type="ARBA" id="ARBA00022527"/>
    </source>
</evidence>
<dbReference type="SUPFAM" id="SSF56112">
    <property type="entry name" value="Protein kinase-like (PK-like)"/>
    <property type="match status" value="1"/>
</dbReference>
<dbReference type="OrthoDB" id="193931at2759"/>
<dbReference type="FunFam" id="3.30.200.20:FF:000042">
    <property type="entry name" value="Aurora kinase A"/>
    <property type="match status" value="1"/>
</dbReference>
<evidence type="ECO:0000256" key="8">
    <source>
        <dbReference type="PROSITE-ProRule" id="PRU10141"/>
    </source>
</evidence>
<dbReference type="Pfam" id="PF00069">
    <property type="entry name" value="Pkinase"/>
    <property type="match status" value="1"/>
</dbReference>
<dbReference type="Gene3D" id="1.10.510.10">
    <property type="entry name" value="Transferase(Phosphotransferase) domain 1"/>
    <property type="match status" value="1"/>
</dbReference>
<name>A0A2P6NGL4_9EUKA</name>
<evidence type="ECO:0000256" key="5">
    <source>
        <dbReference type="ARBA" id="ARBA00022840"/>
    </source>
</evidence>
<dbReference type="GO" id="GO:0035556">
    <property type="term" value="P:intracellular signal transduction"/>
    <property type="evidence" value="ECO:0007669"/>
    <property type="project" value="TreeGrafter"/>
</dbReference>
<dbReference type="Proteomes" id="UP000241769">
    <property type="component" value="Unassembled WGS sequence"/>
</dbReference>
<keyword evidence="5 8" id="KW-0067">ATP-binding</keyword>
<dbReference type="GO" id="GO:0004674">
    <property type="term" value="F:protein serine/threonine kinase activity"/>
    <property type="evidence" value="ECO:0007669"/>
    <property type="project" value="UniProtKB-KW"/>
</dbReference>
<gene>
    <name evidence="11" type="ORF">PROFUN_09785</name>
</gene>
<dbReference type="PROSITE" id="PS50011">
    <property type="entry name" value="PROTEIN_KINASE_DOM"/>
    <property type="match status" value="1"/>
</dbReference>
<comment type="caution">
    <text evidence="11">The sequence shown here is derived from an EMBL/GenBank/DDBJ whole genome shotgun (WGS) entry which is preliminary data.</text>
</comment>
<keyword evidence="4" id="KW-0808">Transferase</keyword>
<evidence type="ECO:0000256" key="7">
    <source>
        <dbReference type="ARBA" id="ARBA00048679"/>
    </source>
</evidence>
<dbReference type="InParanoid" id="A0A2P6NGL4"/>
<dbReference type="GO" id="GO:0005737">
    <property type="term" value="C:cytoplasm"/>
    <property type="evidence" value="ECO:0007669"/>
    <property type="project" value="TreeGrafter"/>
</dbReference>
<dbReference type="PANTHER" id="PTHR24346:SF30">
    <property type="entry name" value="MATERNAL EMBRYONIC LEUCINE ZIPPER KINASE"/>
    <property type="match status" value="1"/>
</dbReference>
<dbReference type="AlphaFoldDB" id="A0A2P6NGL4"/>
<comment type="similarity">
    <text evidence="9">Belongs to the protein kinase superfamily.</text>
</comment>
<dbReference type="PROSITE" id="PS00107">
    <property type="entry name" value="PROTEIN_KINASE_ATP"/>
    <property type="match status" value="1"/>
</dbReference>
<accession>A0A2P6NGL4</accession>
<evidence type="ECO:0000313" key="12">
    <source>
        <dbReference type="Proteomes" id="UP000241769"/>
    </source>
</evidence>
<dbReference type="InterPro" id="IPR011009">
    <property type="entry name" value="Kinase-like_dom_sf"/>
</dbReference>
<dbReference type="PIRSF" id="PIRSF000654">
    <property type="entry name" value="Integrin-linked_kinase"/>
    <property type="match status" value="1"/>
</dbReference>
<evidence type="ECO:0000256" key="4">
    <source>
        <dbReference type="ARBA" id="ARBA00022777"/>
    </source>
</evidence>
<comment type="catalytic activity">
    <reaction evidence="7">
        <text>L-seryl-[protein] + ATP = O-phospho-L-seryl-[protein] + ADP + H(+)</text>
        <dbReference type="Rhea" id="RHEA:17989"/>
        <dbReference type="Rhea" id="RHEA-COMP:9863"/>
        <dbReference type="Rhea" id="RHEA-COMP:11604"/>
        <dbReference type="ChEBI" id="CHEBI:15378"/>
        <dbReference type="ChEBI" id="CHEBI:29999"/>
        <dbReference type="ChEBI" id="CHEBI:30616"/>
        <dbReference type="ChEBI" id="CHEBI:83421"/>
        <dbReference type="ChEBI" id="CHEBI:456216"/>
        <dbReference type="EC" id="2.7.11.1"/>
    </reaction>
</comment>
<keyword evidence="3 8" id="KW-0547">Nucleotide-binding</keyword>
<evidence type="ECO:0000256" key="6">
    <source>
        <dbReference type="ARBA" id="ARBA00047899"/>
    </source>
</evidence>
<keyword evidence="2 9" id="KW-0723">Serine/threonine-protein kinase</keyword>
<dbReference type="InterPro" id="IPR000719">
    <property type="entry name" value="Prot_kinase_dom"/>
</dbReference>
<reference evidence="11 12" key="1">
    <citation type="journal article" date="2018" name="Genome Biol. Evol.">
        <title>Multiple Roots of Fruiting Body Formation in Amoebozoa.</title>
        <authorList>
            <person name="Hillmann F."/>
            <person name="Forbes G."/>
            <person name="Novohradska S."/>
            <person name="Ferling I."/>
            <person name="Riege K."/>
            <person name="Groth M."/>
            <person name="Westermann M."/>
            <person name="Marz M."/>
            <person name="Spaller T."/>
            <person name="Winckler T."/>
            <person name="Schaap P."/>
            <person name="Glockner G."/>
        </authorList>
    </citation>
    <scope>NUCLEOTIDE SEQUENCE [LARGE SCALE GENOMIC DNA]</scope>
    <source>
        <strain evidence="11 12">Jena</strain>
    </source>
</reference>
<dbReference type="SMART" id="SM00220">
    <property type="entry name" value="S_TKc"/>
    <property type="match status" value="1"/>
</dbReference>
<proteinExistence type="inferred from homology"/>
<evidence type="ECO:0000313" key="11">
    <source>
        <dbReference type="EMBL" id="PRP83106.1"/>
    </source>
</evidence>
<dbReference type="FunFam" id="1.10.510.10:FF:000571">
    <property type="entry name" value="Maternal embryonic leucine zipper kinase"/>
    <property type="match status" value="1"/>
</dbReference>
<protein>
    <recommendedName>
        <fullName evidence="1">non-specific serine/threonine protein kinase</fullName>
        <ecNumber evidence="1">2.7.11.1</ecNumber>
    </recommendedName>
</protein>
<dbReference type="PANTHER" id="PTHR24346">
    <property type="entry name" value="MAP/MICROTUBULE AFFINITY-REGULATING KINASE"/>
    <property type="match status" value="1"/>
</dbReference>
<evidence type="ECO:0000256" key="9">
    <source>
        <dbReference type="RuleBase" id="RU000304"/>
    </source>
</evidence>
<feature type="domain" description="Protein kinase" evidence="10">
    <location>
        <begin position="7"/>
        <end position="263"/>
    </location>
</feature>
<evidence type="ECO:0000259" key="10">
    <source>
        <dbReference type="PROSITE" id="PS50011"/>
    </source>
</evidence>
<dbReference type="InterPro" id="IPR008271">
    <property type="entry name" value="Ser/Thr_kinase_AS"/>
</dbReference>
<evidence type="ECO:0000256" key="3">
    <source>
        <dbReference type="ARBA" id="ARBA00022741"/>
    </source>
</evidence>
<keyword evidence="12" id="KW-1185">Reference proteome</keyword>
<dbReference type="PROSITE" id="PS00108">
    <property type="entry name" value="PROTEIN_KINASE_ST"/>
    <property type="match status" value="1"/>
</dbReference>
<organism evidence="11 12">
    <name type="scientific">Planoprotostelium fungivorum</name>
    <dbReference type="NCBI Taxonomy" id="1890364"/>
    <lineage>
        <taxon>Eukaryota</taxon>
        <taxon>Amoebozoa</taxon>
        <taxon>Evosea</taxon>
        <taxon>Variosea</taxon>
        <taxon>Cavosteliida</taxon>
        <taxon>Cavosteliaceae</taxon>
        <taxon>Planoprotostelium</taxon>
    </lineage>
</organism>
<dbReference type="EC" id="2.7.11.1" evidence="1"/>
<dbReference type="GO" id="GO:0005524">
    <property type="term" value="F:ATP binding"/>
    <property type="evidence" value="ECO:0007669"/>
    <property type="project" value="UniProtKB-UniRule"/>
</dbReference>
<dbReference type="EMBL" id="MDYQ01000089">
    <property type="protein sequence ID" value="PRP83106.1"/>
    <property type="molecule type" value="Genomic_DNA"/>
</dbReference>